<dbReference type="CDD" id="cd01335">
    <property type="entry name" value="Radical_SAM"/>
    <property type="match status" value="1"/>
</dbReference>
<dbReference type="Gene3D" id="3.80.30.30">
    <property type="match status" value="1"/>
</dbReference>
<evidence type="ECO:0000313" key="6">
    <source>
        <dbReference type="EMBL" id="MDG3006864.1"/>
    </source>
</evidence>
<evidence type="ECO:0000256" key="4">
    <source>
        <dbReference type="SAM" id="MobiDB-lite"/>
    </source>
</evidence>
<feature type="domain" description="Elp3/MiaA/NifB-like radical SAM core" evidence="5">
    <location>
        <begin position="69"/>
        <end position="297"/>
    </location>
</feature>
<name>A0ABT6FH20_9BACT</name>
<keyword evidence="2" id="KW-0408">Iron</keyword>
<dbReference type="Pfam" id="PF04055">
    <property type="entry name" value="Radical_SAM"/>
    <property type="match status" value="1"/>
</dbReference>
<keyword evidence="7" id="KW-1185">Reference proteome</keyword>
<evidence type="ECO:0000256" key="2">
    <source>
        <dbReference type="ARBA" id="ARBA00023004"/>
    </source>
</evidence>
<dbReference type="Proteomes" id="UP001216907">
    <property type="component" value="Unassembled WGS sequence"/>
</dbReference>
<evidence type="ECO:0000259" key="5">
    <source>
        <dbReference type="SMART" id="SM00729"/>
    </source>
</evidence>
<gene>
    <name evidence="6" type="ORF">PZE19_24090</name>
</gene>
<feature type="region of interest" description="Disordered" evidence="4">
    <location>
        <begin position="1"/>
        <end position="21"/>
    </location>
</feature>
<dbReference type="InterPro" id="IPR007197">
    <property type="entry name" value="rSAM"/>
</dbReference>
<sequence length="361" mass="40028">MSGERIPPKGRGAGFNPPNRFDRVHHEVELENVQDDAEYLEGLRRPETEFLDDKSRSIIAENDSPDVGFDASVNPYRGCEHGCIYCYARPTHEYLGMSAGLDFETKILVKRDAPALLRAALDSPRWKPRVLAMSGVTDPYQPIERKLRLTRACLEVMAEYRQAVTIVTKNRLVVRDLDLLSGLAAHRAAGVFVSITTLNPAMAAELEPRTSRPAGRLAAIRALSEAGVPTGVMVAPVIPGLTDHEMPAILEAAAKAGARTAGFVSVRLPMAVAPLFTEWLERHHPDAKDKILDRIRSMHGGKLYDSRFGDRMRGEGPIADIIARMFKTSCRRLDLNTQPWPVTAAAFRKPPKDGDQMRLFE</sequence>
<dbReference type="SFLD" id="SFLDS00029">
    <property type="entry name" value="Radical_SAM"/>
    <property type="match status" value="1"/>
</dbReference>
<dbReference type="SFLD" id="SFLDG01084">
    <property type="entry name" value="Uncharacterised_Radical_SAM_Su"/>
    <property type="match status" value="1"/>
</dbReference>
<evidence type="ECO:0000313" key="7">
    <source>
        <dbReference type="Proteomes" id="UP001216907"/>
    </source>
</evidence>
<dbReference type="InterPro" id="IPR058240">
    <property type="entry name" value="rSAM_sf"/>
</dbReference>
<keyword evidence="3" id="KW-0411">Iron-sulfur</keyword>
<organism evidence="6 7">
    <name type="scientific">Paludisphaera mucosa</name>
    <dbReference type="NCBI Taxonomy" id="3030827"/>
    <lineage>
        <taxon>Bacteria</taxon>
        <taxon>Pseudomonadati</taxon>
        <taxon>Planctomycetota</taxon>
        <taxon>Planctomycetia</taxon>
        <taxon>Isosphaerales</taxon>
        <taxon>Isosphaeraceae</taxon>
        <taxon>Paludisphaera</taxon>
    </lineage>
</organism>
<dbReference type="EMBL" id="JARRAG010000002">
    <property type="protein sequence ID" value="MDG3006864.1"/>
    <property type="molecule type" value="Genomic_DNA"/>
</dbReference>
<accession>A0ABT6FH20</accession>
<dbReference type="NCBIfam" id="NF033668">
    <property type="entry name" value="rSAM_PA0069"/>
    <property type="match status" value="1"/>
</dbReference>
<evidence type="ECO:0000256" key="3">
    <source>
        <dbReference type="ARBA" id="ARBA00023014"/>
    </source>
</evidence>
<protein>
    <submittedName>
        <fullName evidence="6">PA0069 family radical SAM protein</fullName>
    </submittedName>
</protein>
<comment type="caution">
    <text evidence="6">The sequence shown here is derived from an EMBL/GenBank/DDBJ whole genome shotgun (WGS) entry which is preliminary data.</text>
</comment>
<dbReference type="InterPro" id="IPR006638">
    <property type="entry name" value="Elp3/MiaA/NifB-like_rSAM"/>
</dbReference>
<dbReference type="SUPFAM" id="SSF102114">
    <property type="entry name" value="Radical SAM enzymes"/>
    <property type="match status" value="1"/>
</dbReference>
<evidence type="ECO:0000256" key="1">
    <source>
        <dbReference type="ARBA" id="ARBA00022723"/>
    </source>
</evidence>
<dbReference type="PANTHER" id="PTHR43432">
    <property type="entry name" value="SLR0285 PROTEIN"/>
    <property type="match status" value="1"/>
</dbReference>
<keyword evidence="1" id="KW-0479">Metal-binding</keyword>
<dbReference type="RefSeq" id="WP_277863155.1">
    <property type="nucleotide sequence ID" value="NZ_JARRAG010000002.1"/>
</dbReference>
<dbReference type="InterPro" id="IPR040086">
    <property type="entry name" value="MJ0683-like"/>
</dbReference>
<proteinExistence type="predicted"/>
<dbReference type="PANTHER" id="PTHR43432:SF3">
    <property type="entry name" value="SLR0285 PROTEIN"/>
    <property type="match status" value="1"/>
</dbReference>
<dbReference type="SMART" id="SM00729">
    <property type="entry name" value="Elp3"/>
    <property type="match status" value="1"/>
</dbReference>
<reference evidence="6 7" key="1">
    <citation type="submission" date="2023-03" db="EMBL/GenBank/DDBJ databases">
        <title>Paludisphaera mucosa sp. nov. a novel planctomycete from northern fen.</title>
        <authorList>
            <person name="Ivanova A."/>
        </authorList>
    </citation>
    <scope>NUCLEOTIDE SEQUENCE [LARGE SCALE GENOMIC DNA]</scope>
    <source>
        <strain evidence="6 7">Pla2</strain>
    </source>
</reference>